<name>A0A2P6Q9P8_ROSCH</name>
<dbReference type="EC" id="2.3.1.115" evidence="3"/>
<dbReference type="EMBL" id="PDCK01000043">
    <property type="protein sequence ID" value="PRQ30874.1"/>
    <property type="molecule type" value="Genomic_DNA"/>
</dbReference>
<evidence type="ECO:0000256" key="2">
    <source>
        <dbReference type="ARBA" id="ARBA00023315"/>
    </source>
</evidence>
<dbReference type="Gene3D" id="3.30.559.10">
    <property type="entry name" value="Chloramphenicol acetyltransferase-like domain"/>
    <property type="match status" value="1"/>
</dbReference>
<sequence length="102" mass="11587">MANPNPNPVKVVEVCRVAPQPASASMSLPLTFFDLLWLRFEPFQRLFFYEASNTTLFFKSILPRLKTSLSLTLHHLLETSPSLKTPLSRFSAMSKATPFRSQ</sequence>
<proteinExistence type="predicted"/>
<organism evidence="3 4">
    <name type="scientific">Rosa chinensis</name>
    <name type="common">China rose</name>
    <dbReference type="NCBI Taxonomy" id="74649"/>
    <lineage>
        <taxon>Eukaryota</taxon>
        <taxon>Viridiplantae</taxon>
        <taxon>Streptophyta</taxon>
        <taxon>Embryophyta</taxon>
        <taxon>Tracheophyta</taxon>
        <taxon>Spermatophyta</taxon>
        <taxon>Magnoliopsida</taxon>
        <taxon>eudicotyledons</taxon>
        <taxon>Gunneridae</taxon>
        <taxon>Pentapetalae</taxon>
        <taxon>rosids</taxon>
        <taxon>fabids</taxon>
        <taxon>Rosales</taxon>
        <taxon>Rosaceae</taxon>
        <taxon>Rosoideae</taxon>
        <taxon>Rosoideae incertae sedis</taxon>
        <taxon>Rosa</taxon>
    </lineage>
</organism>
<dbReference type="PANTHER" id="PTHR31625">
    <property type="match status" value="1"/>
</dbReference>
<comment type="caution">
    <text evidence="3">The sequence shown here is derived from an EMBL/GenBank/DDBJ whole genome shotgun (WGS) entry which is preliminary data.</text>
</comment>
<evidence type="ECO:0000313" key="3">
    <source>
        <dbReference type="EMBL" id="PRQ30874.1"/>
    </source>
</evidence>
<dbReference type="InterPro" id="IPR051504">
    <property type="entry name" value="Plant_metabolite_acyltrans"/>
</dbReference>
<evidence type="ECO:0000256" key="1">
    <source>
        <dbReference type="ARBA" id="ARBA00022679"/>
    </source>
</evidence>
<dbReference type="Gramene" id="PRQ30874">
    <property type="protein sequence ID" value="PRQ30874"/>
    <property type="gene ID" value="RchiOBHm_Chr5g0029341"/>
</dbReference>
<dbReference type="InterPro" id="IPR023213">
    <property type="entry name" value="CAT-like_dom_sf"/>
</dbReference>
<gene>
    <name evidence="3" type="ORF">RchiOBHm_Chr5g0029341</name>
</gene>
<dbReference type="OMA" id="IHEQCKV"/>
<dbReference type="GO" id="GO:0047164">
    <property type="term" value="F:isoflavone-7-O-beta-glucoside 6''-O-malonyltransferase activity"/>
    <property type="evidence" value="ECO:0007669"/>
    <property type="project" value="UniProtKB-EC"/>
</dbReference>
<keyword evidence="2 3" id="KW-0012">Acyltransferase</keyword>
<reference evidence="3 4" key="1">
    <citation type="journal article" date="2018" name="Nat. Genet.">
        <title>The Rosa genome provides new insights in the design of modern roses.</title>
        <authorList>
            <person name="Bendahmane M."/>
        </authorList>
    </citation>
    <scope>NUCLEOTIDE SEQUENCE [LARGE SCALE GENOMIC DNA]</scope>
    <source>
        <strain evidence="4">cv. Old Blush</strain>
    </source>
</reference>
<keyword evidence="4" id="KW-1185">Reference proteome</keyword>
<accession>A0A2P6Q9P8</accession>
<protein>
    <submittedName>
        <fullName evidence="3">Putative isoflavone-7-O-beta-glucoside 6''-O-malonyltransferase</fullName>
        <ecNumber evidence="3">2.3.1.115</ecNumber>
    </submittedName>
</protein>
<dbReference type="Proteomes" id="UP000238479">
    <property type="component" value="Chromosome 5"/>
</dbReference>
<evidence type="ECO:0000313" key="4">
    <source>
        <dbReference type="Proteomes" id="UP000238479"/>
    </source>
</evidence>
<keyword evidence="1 3" id="KW-0808">Transferase</keyword>
<dbReference type="AlphaFoldDB" id="A0A2P6Q9P8"/>